<accession>A0ABV3Z2F3</accession>
<evidence type="ECO:0000256" key="5">
    <source>
        <dbReference type="ARBA" id="ARBA00023136"/>
    </source>
</evidence>
<proteinExistence type="inferred from homology"/>
<dbReference type="InterPro" id="IPR007267">
    <property type="entry name" value="GtrA_DPMS_TM"/>
</dbReference>
<evidence type="ECO:0000256" key="4">
    <source>
        <dbReference type="ARBA" id="ARBA00022989"/>
    </source>
</evidence>
<evidence type="ECO:0000256" key="6">
    <source>
        <dbReference type="SAM" id="Phobius"/>
    </source>
</evidence>
<reference evidence="8 9" key="1">
    <citation type="submission" date="2024-05" db="EMBL/GenBank/DDBJ databases">
        <title>Three bacterial strains, DH-69, EH-24, and ECK-19 isolated from coastal sediments.</title>
        <authorList>
            <person name="Ye Y.-Q."/>
            <person name="Du Z.-J."/>
        </authorList>
    </citation>
    <scope>NUCLEOTIDE SEQUENCE [LARGE SCALE GENOMIC DNA]</scope>
    <source>
        <strain evidence="8 9">ECK-19</strain>
    </source>
</reference>
<feature type="transmembrane region" description="Helical" evidence="6">
    <location>
        <begin position="34"/>
        <end position="58"/>
    </location>
</feature>
<dbReference type="PANTHER" id="PTHR38459:SF1">
    <property type="entry name" value="PROPHAGE BACTOPRENOL-LINKED GLUCOSE TRANSLOCASE HOMOLOG"/>
    <property type="match status" value="1"/>
</dbReference>
<keyword evidence="5 6" id="KW-0472">Membrane</keyword>
<evidence type="ECO:0000256" key="2">
    <source>
        <dbReference type="ARBA" id="ARBA00009399"/>
    </source>
</evidence>
<dbReference type="EMBL" id="JBEHZE010000001">
    <property type="protein sequence ID" value="MEX6632975.1"/>
    <property type="molecule type" value="Genomic_DNA"/>
</dbReference>
<dbReference type="InterPro" id="IPR051401">
    <property type="entry name" value="GtrA_CellWall_Glycosyl"/>
</dbReference>
<dbReference type="RefSeq" id="WP_369312911.1">
    <property type="nucleotide sequence ID" value="NZ_JBEHZE010000001.1"/>
</dbReference>
<feature type="transmembrane region" description="Helical" evidence="6">
    <location>
        <begin position="7"/>
        <end position="28"/>
    </location>
</feature>
<dbReference type="PANTHER" id="PTHR38459">
    <property type="entry name" value="PROPHAGE BACTOPRENOL-LINKED GLUCOSE TRANSLOCASE HOMOLOG"/>
    <property type="match status" value="1"/>
</dbReference>
<protein>
    <submittedName>
        <fullName evidence="8">GtrA family protein</fullName>
    </submittedName>
</protein>
<feature type="transmembrane region" description="Helical" evidence="6">
    <location>
        <begin position="100"/>
        <end position="121"/>
    </location>
</feature>
<comment type="caution">
    <text evidence="8">The sequence shown here is derived from an EMBL/GenBank/DDBJ whole genome shotgun (WGS) entry which is preliminary data.</text>
</comment>
<dbReference type="Proteomes" id="UP001560685">
    <property type="component" value="Unassembled WGS sequence"/>
</dbReference>
<feature type="domain" description="GtrA/DPMS transmembrane" evidence="7">
    <location>
        <begin position="8"/>
        <end position="122"/>
    </location>
</feature>
<evidence type="ECO:0000256" key="3">
    <source>
        <dbReference type="ARBA" id="ARBA00022692"/>
    </source>
</evidence>
<evidence type="ECO:0000256" key="1">
    <source>
        <dbReference type="ARBA" id="ARBA00004141"/>
    </source>
</evidence>
<evidence type="ECO:0000313" key="8">
    <source>
        <dbReference type="EMBL" id="MEX6632975.1"/>
    </source>
</evidence>
<evidence type="ECO:0000259" key="7">
    <source>
        <dbReference type="Pfam" id="PF04138"/>
    </source>
</evidence>
<dbReference type="Pfam" id="PF04138">
    <property type="entry name" value="GtrA_DPMS_TM"/>
    <property type="match status" value="1"/>
</dbReference>
<comment type="subcellular location">
    <subcellularLocation>
        <location evidence="1">Membrane</location>
        <topology evidence="1">Multi-pass membrane protein</topology>
    </subcellularLocation>
</comment>
<keyword evidence="4 6" id="KW-1133">Transmembrane helix</keyword>
<keyword evidence="3 6" id="KW-0812">Transmembrane</keyword>
<comment type="similarity">
    <text evidence="2">Belongs to the GtrA family.</text>
</comment>
<keyword evidence="9" id="KW-1185">Reference proteome</keyword>
<gene>
    <name evidence="8" type="ORF">ABFZ84_05380</name>
</gene>
<sequence length="125" mass="13663">MQKMQIVKYGVAGLANTLVAFLTFSALIKFTPLVFWIANLLAIIASLISGFLLSRYFVFSAAIGSGKAQGWKYGVTFAIQYAVSTALIYAGIRAGASEQLAYILMLPFAISVSFCLQKFWVFKPT</sequence>
<organism evidence="8 9">
    <name type="scientific">Hyphococcus lacteus</name>
    <dbReference type="NCBI Taxonomy" id="3143536"/>
    <lineage>
        <taxon>Bacteria</taxon>
        <taxon>Pseudomonadati</taxon>
        <taxon>Pseudomonadota</taxon>
        <taxon>Alphaproteobacteria</taxon>
        <taxon>Parvularculales</taxon>
        <taxon>Parvularculaceae</taxon>
        <taxon>Hyphococcus</taxon>
    </lineage>
</organism>
<name>A0ABV3Z2F3_9PROT</name>
<feature type="transmembrane region" description="Helical" evidence="6">
    <location>
        <begin position="70"/>
        <end position="94"/>
    </location>
</feature>
<evidence type="ECO:0000313" key="9">
    <source>
        <dbReference type="Proteomes" id="UP001560685"/>
    </source>
</evidence>